<protein>
    <submittedName>
        <fullName evidence="2">Uncharacterized protein</fullName>
    </submittedName>
</protein>
<proteinExistence type="predicted"/>
<feature type="region of interest" description="Disordered" evidence="1">
    <location>
        <begin position="45"/>
        <end position="74"/>
    </location>
</feature>
<evidence type="ECO:0000256" key="1">
    <source>
        <dbReference type="SAM" id="MobiDB-lite"/>
    </source>
</evidence>
<gene>
    <name evidence="2" type="ORF">DSTB1V02_LOCUS9477</name>
</gene>
<dbReference type="EMBL" id="LR901961">
    <property type="protein sequence ID" value="CAD7249689.1"/>
    <property type="molecule type" value="Genomic_DNA"/>
</dbReference>
<reference evidence="2" key="1">
    <citation type="submission" date="2020-11" db="EMBL/GenBank/DDBJ databases">
        <authorList>
            <person name="Tran Van P."/>
        </authorList>
    </citation>
    <scope>NUCLEOTIDE SEQUENCE</scope>
</reference>
<feature type="region of interest" description="Disordered" evidence="1">
    <location>
        <begin position="1"/>
        <end position="32"/>
    </location>
</feature>
<keyword evidence="3" id="KW-1185">Reference proteome</keyword>
<dbReference type="AlphaFoldDB" id="A0A7R9A8Y4"/>
<evidence type="ECO:0000313" key="3">
    <source>
        <dbReference type="Proteomes" id="UP000677054"/>
    </source>
</evidence>
<dbReference type="Proteomes" id="UP000677054">
    <property type="component" value="Unassembled WGS sequence"/>
</dbReference>
<name>A0A7R9A8Y4_9CRUS</name>
<accession>A0A7R9A8Y4</accession>
<sequence>MNNWEPVRVRESPWEPVNNGDKGRPVTRGTVASMDASMRKISIEEEDEAEVQGNASGNRGFSAGNRGFSADGESKADLSHQHSILVSPQAGGDGGRAGGICEACTGRPSTSYRYDMDRYRNSVDLGMSNRDIASFPPPLVTARYFFPDCSRDPGYSTSPGRTKAVPAGDLEDPGFYQRESKTGEVLPSNARVLIATFNVLLTRHHQCSPDSEGHL</sequence>
<organism evidence="2">
    <name type="scientific">Darwinula stevensoni</name>
    <dbReference type="NCBI Taxonomy" id="69355"/>
    <lineage>
        <taxon>Eukaryota</taxon>
        <taxon>Metazoa</taxon>
        <taxon>Ecdysozoa</taxon>
        <taxon>Arthropoda</taxon>
        <taxon>Crustacea</taxon>
        <taxon>Oligostraca</taxon>
        <taxon>Ostracoda</taxon>
        <taxon>Podocopa</taxon>
        <taxon>Podocopida</taxon>
        <taxon>Darwinulocopina</taxon>
        <taxon>Darwinuloidea</taxon>
        <taxon>Darwinulidae</taxon>
        <taxon>Darwinula</taxon>
    </lineage>
</organism>
<evidence type="ECO:0000313" key="2">
    <source>
        <dbReference type="EMBL" id="CAD7249689.1"/>
    </source>
</evidence>
<dbReference type="EMBL" id="CAJPEV010002444">
    <property type="protein sequence ID" value="CAG0896903.1"/>
    <property type="molecule type" value="Genomic_DNA"/>
</dbReference>